<keyword evidence="2" id="KW-1185">Reference proteome</keyword>
<name>A0AAD4I419_9PLEO</name>
<comment type="caution">
    <text evidence="1">The sequence shown here is derived from an EMBL/GenBank/DDBJ whole genome shotgun (WGS) entry which is preliminary data.</text>
</comment>
<evidence type="ECO:0000313" key="2">
    <source>
        <dbReference type="Proteomes" id="UP001199106"/>
    </source>
</evidence>
<organism evidence="1 2">
    <name type="scientific">Alternaria panax</name>
    <dbReference type="NCBI Taxonomy" id="48097"/>
    <lineage>
        <taxon>Eukaryota</taxon>
        <taxon>Fungi</taxon>
        <taxon>Dikarya</taxon>
        <taxon>Ascomycota</taxon>
        <taxon>Pezizomycotina</taxon>
        <taxon>Dothideomycetes</taxon>
        <taxon>Pleosporomycetidae</taxon>
        <taxon>Pleosporales</taxon>
        <taxon>Pleosporineae</taxon>
        <taxon>Pleosporaceae</taxon>
        <taxon>Alternaria</taxon>
        <taxon>Alternaria sect. Panax</taxon>
    </lineage>
</organism>
<evidence type="ECO:0000313" key="1">
    <source>
        <dbReference type="EMBL" id="KAG9184993.1"/>
    </source>
</evidence>
<accession>A0AAD4I419</accession>
<sequence>MDDSELKRFLGPLSNGSSWTAKCVRRLLEADNLSDIAAGLVAQNGRKPVEYVKNAWNAWGIDLATCHAHCGRSNFPMVFDLPIFTSGVTNYLLPWLGLTAQLPYETGETSGEFESFCLAVGSPMLITFSLMSTALNAHTTSKIFAQRVGKVTSELKEGIDSAEYFLCFSQQFPLRINEDQFQK</sequence>
<dbReference type="EMBL" id="JAANER010000013">
    <property type="protein sequence ID" value="KAG9184993.1"/>
    <property type="molecule type" value="Genomic_DNA"/>
</dbReference>
<dbReference type="AlphaFoldDB" id="A0AAD4I419"/>
<reference evidence="1" key="1">
    <citation type="submission" date="2021-07" db="EMBL/GenBank/DDBJ databases">
        <title>Genome Resource of American Ginseng Black Spot Pathogen Alternaria panax.</title>
        <authorList>
            <person name="Qiu C."/>
            <person name="Wang W."/>
            <person name="Liu Z."/>
        </authorList>
    </citation>
    <scope>NUCLEOTIDE SEQUENCE</scope>
    <source>
        <strain evidence="1">BNCC115425</strain>
    </source>
</reference>
<dbReference type="Proteomes" id="UP001199106">
    <property type="component" value="Unassembled WGS sequence"/>
</dbReference>
<proteinExistence type="predicted"/>
<gene>
    <name evidence="1" type="ORF">G6011_11823</name>
</gene>
<protein>
    <submittedName>
        <fullName evidence="1">Uncharacterized protein</fullName>
    </submittedName>
</protein>